<gene>
    <name evidence="2" type="ORF">BJ085DRAFT_32796</name>
</gene>
<accession>A0A4P9ZNS1</accession>
<reference evidence="3" key="1">
    <citation type="journal article" date="2018" name="Nat. Microbiol.">
        <title>Leveraging single-cell genomics to expand the fungal tree of life.</title>
        <authorList>
            <person name="Ahrendt S.R."/>
            <person name="Quandt C.A."/>
            <person name="Ciobanu D."/>
            <person name="Clum A."/>
            <person name="Salamov A."/>
            <person name="Andreopoulos B."/>
            <person name="Cheng J.F."/>
            <person name="Woyke T."/>
            <person name="Pelin A."/>
            <person name="Henrissat B."/>
            <person name="Reynolds N.K."/>
            <person name="Benny G.L."/>
            <person name="Smith M.E."/>
            <person name="James T.Y."/>
            <person name="Grigoriev I.V."/>
        </authorList>
    </citation>
    <scope>NUCLEOTIDE SEQUENCE [LARGE SCALE GENOMIC DNA]</scope>
    <source>
        <strain evidence="3">RSA 468</strain>
    </source>
</reference>
<feature type="region of interest" description="Disordered" evidence="1">
    <location>
        <begin position="1"/>
        <end position="31"/>
    </location>
</feature>
<evidence type="ECO:0000313" key="3">
    <source>
        <dbReference type="Proteomes" id="UP000268162"/>
    </source>
</evidence>
<keyword evidence="3" id="KW-1185">Reference proteome</keyword>
<feature type="compositionally biased region" description="Polar residues" evidence="1">
    <location>
        <begin position="21"/>
        <end position="31"/>
    </location>
</feature>
<name>A0A4P9ZNS1_9FUNG</name>
<organism evidence="2 3">
    <name type="scientific">Dimargaris cristalligena</name>
    <dbReference type="NCBI Taxonomy" id="215637"/>
    <lineage>
        <taxon>Eukaryota</taxon>
        <taxon>Fungi</taxon>
        <taxon>Fungi incertae sedis</taxon>
        <taxon>Zoopagomycota</taxon>
        <taxon>Kickxellomycotina</taxon>
        <taxon>Dimargaritomycetes</taxon>
        <taxon>Dimargaritales</taxon>
        <taxon>Dimargaritaceae</taxon>
        <taxon>Dimargaris</taxon>
    </lineage>
</organism>
<evidence type="ECO:0000313" key="2">
    <source>
        <dbReference type="EMBL" id="RKP34835.1"/>
    </source>
</evidence>
<evidence type="ECO:0000256" key="1">
    <source>
        <dbReference type="SAM" id="MobiDB-lite"/>
    </source>
</evidence>
<dbReference type="Proteomes" id="UP000268162">
    <property type="component" value="Unassembled WGS sequence"/>
</dbReference>
<protein>
    <submittedName>
        <fullName evidence="2">Uncharacterized protein</fullName>
    </submittedName>
</protein>
<proteinExistence type="predicted"/>
<dbReference type="AlphaFoldDB" id="A0A4P9ZNS1"/>
<dbReference type="EMBL" id="ML003052">
    <property type="protein sequence ID" value="RKP34835.1"/>
    <property type="molecule type" value="Genomic_DNA"/>
</dbReference>
<sequence length="150" mass="16838">MDPQYNDSHDNPSAGPGYQEPSISKHNNYSNAMKDKYDTDFSVKYYRTVGPQVDGNWDQTSISHPLSSFSHQGMVNFAEDSWASSPNGNVDQTNHKEKLSLDIPSFQQLRPFVFKSPSDYYSSPVDINGDDQVAKLQAELKLLGFVGRRA</sequence>